<evidence type="ECO:0000313" key="2">
    <source>
        <dbReference type="EMBL" id="CAH9067923.1"/>
    </source>
</evidence>
<dbReference type="AlphaFoldDB" id="A0AAV0C4K7"/>
<dbReference type="EMBL" id="CAMAPF010000014">
    <property type="protein sequence ID" value="CAH9067923.1"/>
    <property type="molecule type" value="Genomic_DNA"/>
</dbReference>
<keyword evidence="3" id="KW-1185">Reference proteome</keyword>
<sequence length="144" mass="15561">MKTNSDRNRRKFGRYLPATDNGNGRNAEAMNVENGGVVNEEDGAVTEDGKGRTVNEEDGGPNNARDKDLGGTGGGPVTQGVNEVPIFDDRDDYNCYGEGNSREKTNADVGGIFFDTHASLHTQCWCVPTTNVDVYRVVSVCIDI</sequence>
<reference evidence="2" key="1">
    <citation type="submission" date="2022-07" db="EMBL/GenBank/DDBJ databases">
        <authorList>
            <person name="Macas J."/>
            <person name="Novak P."/>
            <person name="Neumann P."/>
        </authorList>
    </citation>
    <scope>NUCLEOTIDE SEQUENCE</scope>
</reference>
<feature type="region of interest" description="Disordered" evidence="1">
    <location>
        <begin position="1"/>
        <end position="84"/>
    </location>
</feature>
<evidence type="ECO:0000313" key="3">
    <source>
        <dbReference type="Proteomes" id="UP001152523"/>
    </source>
</evidence>
<organism evidence="2 3">
    <name type="scientific">Cuscuta epithymum</name>
    <dbReference type="NCBI Taxonomy" id="186058"/>
    <lineage>
        <taxon>Eukaryota</taxon>
        <taxon>Viridiplantae</taxon>
        <taxon>Streptophyta</taxon>
        <taxon>Embryophyta</taxon>
        <taxon>Tracheophyta</taxon>
        <taxon>Spermatophyta</taxon>
        <taxon>Magnoliopsida</taxon>
        <taxon>eudicotyledons</taxon>
        <taxon>Gunneridae</taxon>
        <taxon>Pentapetalae</taxon>
        <taxon>asterids</taxon>
        <taxon>lamiids</taxon>
        <taxon>Solanales</taxon>
        <taxon>Convolvulaceae</taxon>
        <taxon>Cuscuteae</taxon>
        <taxon>Cuscuta</taxon>
        <taxon>Cuscuta subgen. Cuscuta</taxon>
    </lineage>
</organism>
<accession>A0AAV0C4K7</accession>
<gene>
    <name evidence="2" type="ORF">CEPIT_LOCUS2670</name>
</gene>
<proteinExistence type="predicted"/>
<name>A0AAV0C4K7_9ASTE</name>
<dbReference type="Proteomes" id="UP001152523">
    <property type="component" value="Unassembled WGS sequence"/>
</dbReference>
<comment type="caution">
    <text evidence="2">The sequence shown here is derived from an EMBL/GenBank/DDBJ whole genome shotgun (WGS) entry which is preliminary data.</text>
</comment>
<evidence type="ECO:0000256" key="1">
    <source>
        <dbReference type="SAM" id="MobiDB-lite"/>
    </source>
</evidence>
<protein>
    <submittedName>
        <fullName evidence="2">Uncharacterized protein</fullName>
    </submittedName>
</protein>